<evidence type="ECO:0000313" key="1">
    <source>
        <dbReference type="EMBL" id="QCE03489.1"/>
    </source>
</evidence>
<protein>
    <submittedName>
        <fullName evidence="1">Uncharacterized protein</fullName>
    </submittedName>
</protein>
<name>A0A4D6MTR7_VIGUN</name>
<dbReference type="AlphaFoldDB" id="A0A4D6MTR7"/>
<gene>
    <name evidence="1" type="ORF">DEO72_LG8g1513</name>
</gene>
<reference evidence="1 2" key="1">
    <citation type="submission" date="2019-04" db="EMBL/GenBank/DDBJ databases">
        <title>An improved genome assembly and genetic linkage map for asparagus bean, Vigna unguiculata ssp. sesquipedialis.</title>
        <authorList>
            <person name="Xia Q."/>
            <person name="Zhang R."/>
            <person name="Dong Y."/>
        </authorList>
    </citation>
    <scope>NUCLEOTIDE SEQUENCE [LARGE SCALE GENOMIC DNA]</scope>
    <source>
        <tissue evidence="1">Leaf</tissue>
    </source>
</reference>
<accession>A0A4D6MTR7</accession>
<dbReference type="EMBL" id="CP039352">
    <property type="protein sequence ID" value="QCE03489.1"/>
    <property type="molecule type" value="Genomic_DNA"/>
</dbReference>
<organism evidence="1 2">
    <name type="scientific">Vigna unguiculata</name>
    <name type="common">Cowpea</name>
    <dbReference type="NCBI Taxonomy" id="3917"/>
    <lineage>
        <taxon>Eukaryota</taxon>
        <taxon>Viridiplantae</taxon>
        <taxon>Streptophyta</taxon>
        <taxon>Embryophyta</taxon>
        <taxon>Tracheophyta</taxon>
        <taxon>Spermatophyta</taxon>
        <taxon>Magnoliopsida</taxon>
        <taxon>eudicotyledons</taxon>
        <taxon>Gunneridae</taxon>
        <taxon>Pentapetalae</taxon>
        <taxon>rosids</taxon>
        <taxon>fabids</taxon>
        <taxon>Fabales</taxon>
        <taxon>Fabaceae</taxon>
        <taxon>Papilionoideae</taxon>
        <taxon>50 kb inversion clade</taxon>
        <taxon>NPAAA clade</taxon>
        <taxon>indigoferoid/millettioid clade</taxon>
        <taxon>Phaseoleae</taxon>
        <taxon>Vigna</taxon>
    </lineage>
</organism>
<dbReference type="Proteomes" id="UP000501690">
    <property type="component" value="Linkage Group LG8"/>
</dbReference>
<evidence type="ECO:0000313" key="2">
    <source>
        <dbReference type="Proteomes" id="UP000501690"/>
    </source>
</evidence>
<proteinExistence type="predicted"/>
<keyword evidence="2" id="KW-1185">Reference proteome</keyword>
<sequence>MKMREMENDSIVIVRTSETWCSTPLFSGDMVGVVGAAMEFAQICSSEYGGYRGRIGCCRDEKWNYNRCVKKRTRSA</sequence>